<reference evidence="1 2" key="1">
    <citation type="submission" date="2017-03" db="EMBL/GenBank/DDBJ databases">
        <title>Phylogenomics and comparative genomics of Lactobacillus salivarius, a mammalian gut commensal.</title>
        <authorList>
            <person name="Harris H.M."/>
        </authorList>
    </citation>
    <scope>NUCLEOTIDE SEQUENCE [LARGE SCALE GENOMIC DNA]</scope>
    <source>
        <strain evidence="1 2">LMG 14477</strain>
    </source>
</reference>
<organism evidence="1 2">
    <name type="scientific">Ligilactobacillus salivarius</name>
    <dbReference type="NCBI Taxonomy" id="1624"/>
    <lineage>
        <taxon>Bacteria</taxon>
        <taxon>Bacillati</taxon>
        <taxon>Bacillota</taxon>
        <taxon>Bacilli</taxon>
        <taxon>Lactobacillales</taxon>
        <taxon>Lactobacillaceae</taxon>
        <taxon>Ligilactobacillus</taxon>
    </lineage>
</organism>
<name>A0A1V9QUB5_9LACO</name>
<protein>
    <submittedName>
        <fullName evidence="1">Uncharacterized protein</fullName>
    </submittedName>
</protein>
<dbReference type="Proteomes" id="UP000192638">
    <property type="component" value="Unassembled WGS sequence"/>
</dbReference>
<evidence type="ECO:0000313" key="1">
    <source>
        <dbReference type="EMBL" id="OQQ82100.1"/>
    </source>
</evidence>
<sequence length="98" mass="11503">MQKQNSEIISGMKKELEQSFKGLDMYVRYHENNYEETSSFDIPDITIYYSESRLDIYHDDDINPTQITFECQDASTNNLEELSKVITVVGKYFAMIKI</sequence>
<proteinExistence type="predicted"/>
<dbReference type="AlphaFoldDB" id="A0A1V9QUB5"/>
<comment type="caution">
    <text evidence="1">The sequence shown here is derived from an EMBL/GenBank/DDBJ whole genome shotgun (WGS) entry which is preliminary data.</text>
</comment>
<gene>
    <name evidence="1" type="ORF">B6U60_09130</name>
</gene>
<dbReference type="EMBL" id="NBEB01000088">
    <property type="protein sequence ID" value="OQQ82100.1"/>
    <property type="molecule type" value="Genomic_DNA"/>
</dbReference>
<dbReference type="RefSeq" id="WP_081531027.1">
    <property type="nucleotide sequence ID" value="NZ_NBEB01000088.1"/>
</dbReference>
<accession>A0A1V9QUB5</accession>
<evidence type="ECO:0000313" key="2">
    <source>
        <dbReference type="Proteomes" id="UP000192638"/>
    </source>
</evidence>